<dbReference type="PATRIC" id="fig|1618425.3.peg.46"/>
<comment type="caution">
    <text evidence="8">The sequence shown here is derived from an EMBL/GenBank/DDBJ whole genome shotgun (WGS) entry which is preliminary data.</text>
</comment>
<reference evidence="8 9" key="1">
    <citation type="journal article" date="2015" name="Nature">
        <title>rRNA introns, odd ribosomes, and small enigmatic genomes across a large radiation of phyla.</title>
        <authorList>
            <person name="Brown C.T."/>
            <person name="Hug L.A."/>
            <person name="Thomas B.C."/>
            <person name="Sharon I."/>
            <person name="Castelle C.J."/>
            <person name="Singh A."/>
            <person name="Wilkins M.J."/>
            <person name="Williams K.H."/>
            <person name="Banfield J.F."/>
        </authorList>
    </citation>
    <scope>NUCLEOTIDE SEQUENCE [LARGE SCALE GENOMIC DNA]</scope>
</reference>
<evidence type="ECO:0000256" key="4">
    <source>
        <dbReference type="ARBA" id="ARBA00011989"/>
    </source>
</evidence>
<protein>
    <recommendedName>
        <fullName evidence="4">GDP-mannose 4,6-dehydratase</fullName>
        <ecNumber evidence="4">4.2.1.47</ecNumber>
    </recommendedName>
</protein>
<sequence>MKKKAFITGITGQDGSYLTEFLLGKGYEVAGFVRSSSTGHLGNVEHLKNEINFFRGSLDDERSIEVAVSEFKPDEIYNLGAEAAPADSFKRGVYTSDINALGPLRLFEAALRLHRSGMKVKIYQASTSEMFGAPAQIPQNEKTPLLPNNPYGVAKLFAHHNARILREGTEKMFICCGILFNHESPRRGMQYVTRKVTVGVACIANRVKNQPLNEMGQSIITNDWKLEMGSLDPKRDWGYAKEYVQAMWLMLQQDKSDDYVIATGETHTIQELLEVAFSHVGLDWKKHIIVNPSFIRPLETGPLCGNPTKAAKVLGWKPKTKFKELIKMMVDSDLAKFS</sequence>
<dbReference type="PANTHER" id="PTHR43715">
    <property type="entry name" value="GDP-MANNOSE 4,6-DEHYDRATASE"/>
    <property type="match status" value="1"/>
</dbReference>
<evidence type="ECO:0000256" key="2">
    <source>
        <dbReference type="ARBA" id="ARBA00001937"/>
    </source>
</evidence>
<dbReference type="InterPro" id="IPR036291">
    <property type="entry name" value="NAD(P)-bd_dom_sf"/>
</dbReference>
<dbReference type="GO" id="GO:0008446">
    <property type="term" value="F:GDP-mannose 4,6-dehydratase activity"/>
    <property type="evidence" value="ECO:0007669"/>
    <property type="project" value="UniProtKB-EC"/>
</dbReference>
<feature type="domain" description="NAD(P)-binding" evidence="7">
    <location>
        <begin position="6"/>
        <end position="329"/>
    </location>
</feature>
<proteinExistence type="inferred from homology"/>
<dbReference type="PANTHER" id="PTHR43715:SF1">
    <property type="entry name" value="GDP-MANNOSE 4,6 DEHYDRATASE"/>
    <property type="match status" value="1"/>
</dbReference>
<name>A0A0G1BDA3_9BACT</name>
<comment type="similarity">
    <text evidence="3">Belongs to the NAD(P)-dependent epimerase/dehydratase family. GDP-mannose 4,6-dehydratase subfamily.</text>
</comment>
<dbReference type="InterPro" id="IPR016040">
    <property type="entry name" value="NAD(P)-bd_dom"/>
</dbReference>
<dbReference type="EMBL" id="LCEJ01000002">
    <property type="protein sequence ID" value="KKS71277.1"/>
    <property type="molecule type" value="Genomic_DNA"/>
</dbReference>
<dbReference type="AlphaFoldDB" id="A0A0G1BDA3"/>
<evidence type="ECO:0000256" key="1">
    <source>
        <dbReference type="ARBA" id="ARBA00000188"/>
    </source>
</evidence>
<dbReference type="InterPro" id="IPR006368">
    <property type="entry name" value="GDP_Man_deHydtase"/>
</dbReference>
<evidence type="ECO:0000313" key="8">
    <source>
        <dbReference type="EMBL" id="KKS71277.1"/>
    </source>
</evidence>
<evidence type="ECO:0000256" key="5">
    <source>
        <dbReference type="ARBA" id="ARBA00023239"/>
    </source>
</evidence>
<keyword evidence="5" id="KW-0456">Lyase</keyword>
<evidence type="ECO:0000313" key="9">
    <source>
        <dbReference type="Proteomes" id="UP000034785"/>
    </source>
</evidence>
<organism evidence="8 9">
    <name type="scientific">Candidatus Daviesbacteria bacterium GW2011_GWA2_42_7</name>
    <dbReference type="NCBI Taxonomy" id="1618425"/>
    <lineage>
        <taxon>Bacteria</taxon>
        <taxon>Candidatus Daviesiibacteriota</taxon>
    </lineage>
</organism>
<dbReference type="GO" id="GO:0042351">
    <property type="term" value="P:'de novo' GDP-L-fucose biosynthetic process"/>
    <property type="evidence" value="ECO:0007669"/>
    <property type="project" value="TreeGrafter"/>
</dbReference>
<dbReference type="EC" id="4.2.1.47" evidence="4"/>
<dbReference type="SUPFAM" id="SSF51735">
    <property type="entry name" value="NAD(P)-binding Rossmann-fold domains"/>
    <property type="match status" value="1"/>
</dbReference>
<dbReference type="Gene3D" id="3.40.50.720">
    <property type="entry name" value="NAD(P)-binding Rossmann-like Domain"/>
    <property type="match status" value="1"/>
</dbReference>
<comment type="function">
    <text evidence="6">Catalyzes the conversion of GDP-D-mannose to GDP-4-dehydro-6-deoxy-D-mannose.</text>
</comment>
<dbReference type="CDD" id="cd05260">
    <property type="entry name" value="GDP_MD_SDR_e"/>
    <property type="match status" value="1"/>
</dbReference>
<dbReference type="Pfam" id="PF16363">
    <property type="entry name" value="GDP_Man_Dehyd"/>
    <property type="match status" value="1"/>
</dbReference>
<comment type="catalytic activity">
    <reaction evidence="1">
        <text>GDP-alpha-D-mannose = GDP-4-dehydro-alpha-D-rhamnose + H2O</text>
        <dbReference type="Rhea" id="RHEA:23820"/>
        <dbReference type="ChEBI" id="CHEBI:15377"/>
        <dbReference type="ChEBI" id="CHEBI:57527"/>
        <dbReference type="ChEBI" id="CHEBI:57964"/>
        <dbReference type="EC" id="4.2.1.47"/>
    </reaction>
</comment>
<evidence type="ECO:0000256" key="6">
    <source>
        <dbReference type="ARBA" id="ARBA00059383"/>
    </source>
</evidence>
<dbReference type="Proteomes" id="UP000034785">
    <property type="component" value="Unassembled WGS sequence"/>
</dbReference>
<comment type="cofactor">
    <cofactor evidence="2">
        <name>NADP(+)</name>
        <dbReference type="ChEBI" id="CHEBI:58349"/>
    </cofactor>
</comment>
<dbReference type="Gene3D" id="3.90.25.10">
    <property type="entry name" value="UDP-galactose 4-epimerase, domain 1"/>
    <property type="match status" value="1"/>
</dbReference>
<accession>A0A0G1BDA3</accession>
<evidence type="ECO:0000259" key="7">
    <source>
        <dbReference type="Pfam" id="PF16363"/>
    </source>
</evidence>
<dbReference type="FunFam" id="3.40.50.720:FF:000924">
    <property type="entry name" value="GDP-mannose 4,6 dehydratase"/>
    <property type="match status" value="1"/>
</dbReference>
<evidence type="ECO:0000256" key="3">
    <source>
        <dbReference type="ARBA" id="ARBA00009263"/>
    </source>
</evidence>
<gene>
    <name evidence="8" type="ORF">UV41_C0002G0012</name>
</gene>